<proteinExistence type="predicted"/>
<accession>A0A0A9F956</accession>
<reference evidence="1" key="1">
    <citation type="submission" date="2014-09" db="EMBL/GenBank/DDBJ databases">
        <authorList>
            <person name="Magalhaes I.L.F."/>
            <person name="Oliveira U."/>
            <person name="Santos F.R."/>
            <person name="Vidigal T.H.D.A."/>
            <person name="Brescovit A.D."/>
            <person name="Santos A.J."/>
        </authorList>
    </citation>
    <scope>NUCLEOTIDE SEQUENCE</scope>
    <source>
        <tissue evidence="1">Shoot tissue taken approximately 20 cm above the soil surface</tissue>
    </source>
</reference>
<reference evidence="1" key="2">
    <citation type="journal article" date="2015" name="Data Brief">
        <title>Shoot transcriptome of the giant reed, Arundo donax.</title>
        <authorList>
            <person name="Barrero R.A."/>
            <person name="Guerrero F.D."/>
            <person name="Moolhuijzen P."/>
            <person name="Goolsby J.A."/>
            <person name="Tidwell J."/>
            <person name="Bellgard S.E."/>
            <person name="Bellgard M.I."/>
        </authorList>
    </citation>
    <scope>NUCLEOTIDE SEQUENCE</scope>
    <source>
        <tissue evidence="1">Shoot tissue taken approximately 20 cm above the soil surface</tissue>
    </source>
</reference>
<dbReference type="EMBL" id="GBRH01190152">
    <property type="protein sequence ID" value="JAE07744.1"/>
    <property type="molecule type" value="Transcribed_RNA"/>
</dbReference>
<sequence>MQLGVMSLREKWGYRTEMCSESRGQDPLTDPTKMNLTDLMMVMAQAQKLKGQLTLIDQMASMMHHGIFKLAAGGISGRKIQNILVLLSVNHLGVITMVHLVQGMLQKLLSPRWRAMALLLHVMAL</sequence>
<organism evidence="1">
    <name type="scientific">Arundo donax</name>
    <name type="common">Giant reed</name>
    <name type="synonym">Donax arundinaceus</name>
    <dbReference type="NCBI Taxonomy" id="35708"/>
    <lineage>
        <taxon>Eukaryota</taxon>
        <taxon>Viridiplantae</taxon>
        <taxon>Streptophyta</taxon>
        <taxon>Embryophyta</taxon>
        <taxon>Tracheophyta</taxon>
        <taxon>Spermatophyta</taxon>
        <taxon>Magnoliopsida</taxon>
        <taxon>Liliopsida</taxon>
        <taxon>Poales</taxon>
        <taxon>Poaceae</taxon>
        <taxon>PACMAD clade</taxon>
        <taxon>Arundinoideae</taxon>
        <taxon>Arundineae</taxon>
        <taxon>Arundo</taxon>
    </lineage>
</organism>
<name>A0A0A9F956_ARUDO</name>
<protein>
    <submittedName>
        <fullName evidence="1">Uncharacterized protein</fullName>
    </submittedName>
</protein>
<dbReference type="AlphaFoldDB" id="A0A0A9F956"/>
<evidence type="ECO:0000313" key="1">
    <source>
        <dbReference type="EMBL" id="JAE07744.1"/>
    </source>
</evidence>